<evidence type="ECO:0000256" key="1">
    <source>
        <dbReference type="ARBA" id="ARBA00023125"/>
    </source>
</evidence>
<comment type="caution">
    <text evidence="3">The sequence shown here is derived from an EMBL/GenBank/DDBJ whole genome shotgun (WGS) entry which is preliminary data.</text>
</comment>
<dbReference type="EMBL" id="QLMJ01000019">
    <property type="protein sequence ID" value="RAK28799.1"/>
    <property type="molecule type" value="Genomic_DNA"/>
</dbReference>
<dbReference type="InterPro" id="IPR014710">
    <property type="entry name" value="RmlC-like_jellyroll"/>
</dbReference>
<keyword evidence="1" id="KW-0238">DNA-binding</keyword>
<dbReference type="PANTHER" id="PTHR46797">
    <property type="entry name" value="HTH-TYPE TRANSCRIPTIONAL REGULATOR"/>
    <property type="match status" value="1"/>
</dbReference>
<evidence type="ECO:0000259" key="2">
    <source>
        <dbReference type="PROSITE" id="PS50943"/>
    </source>
</evidence>
<name>A0A327ZAL1_9ACTN</name>
<dbReference type="GO" id="GO:0005829">
    <property type="term" value="C:cytosol"/>
    <property type="evidence" value="ECO:0007669"/>
    <property type="project" value="TreeGrafter"/>
</dbReference>
<dbReference type="SUPFAM" id="SSF51182">
    <property type="entry name" value="RmlC-like cupins"/>
    <property type="match status" value="1"/>
</dbReference>
<dbReference type="GO" id="GO:0003700">
    <property type="term" value="F:DNA-binding transcription factor activity"/>
    <property type="evidence" value="ECO:0007669"/>
    <property type="project" value="TreeGrafter"/>
</dbReference>
<protein>
    <submittedName>
        <fullName evidence="3">XRE family transcriptional regulator</fullName>
    </submittedName>
</protein>
<reference evidence="3 4" key="1">
    <citation type="submission" date="2018-06" db="EMBL/GenBank/DDBJ databases">
        <title>Genomic Encyclopedia of Type Strains, Phase III (KMG-III): the genomes of soil and plant-associated and newly described type strains.</title>
        <authorList>
            <person name="Whitman W."/>
        </authorList>
    </citation>
    <scope>NUCLEOTIDE SEQUENCE [LARGE SCALE GENOMIC DNA]</scope>
    <source>
        <strain evidence="3 4">CGMCC 4.7090</strain>
    </source>
</reference>
<dbReference type="Gene3D" id="1.10.260.40">
    <property type="entry name" value="lambda repressor-like DNA-binding domains"/>
    <property type="match status" value="1"/>
</dbReference>
<dbReference type="RefSeq" id="WP_111653250.1">
    <property type="nucleotide sequence ID" value="NZ_JACHWI010000001.1"/>
</dbReference>
<evidence type="ECO:0000313" key="4">
    <source>
        <dbReference type="Proteomes" id="UP000249341"/>
    </source>
</evidence>
<dbReference type="PANTHER" id="PTHR46797:SF1">
    <property type="entry name" value="METHYLPHOSPHONATE SYNTHASE"/>
    <property type="match status" value="1"/>
</dbReference>
<gene>
    <name evidence="3" type="ORF">B0I29_119137</name>
</gene>
<dbReference type="OrthoDB" id="513181at2"/>
<evidence type="ECO:0000313" key="3">
    <source>
        <dbReference type="EMBL" id="RAK28799.1"/>
    </source>
</evidence>
<sequence length="192" mass="21348">MDPTLQELLDGIGPRLRRIRQDRRLRLEDVAEATGLSVSTLSRLESGKRRPTLDLLLPLAGVYRLALDHLIGAPPTGDPRAHLTPHRADTRTRLDAVVVPLTTYPGRLQVFKQILGPTSEPPVLVTHHGHAWFYVLAGRVRLLLGDTERLLQPGDTADFDAGEPHWFGPANDRPAEILHLFGPHGDRFTQPD</sequence>
<dbReference type="InterPro" id="IPR050807">
    <property type="entry name" value="TransReg_Diox_bact_type"/>
</dbReference>
<dbReference type="Pfam" id="PF01381">
    <property type="entry name" value="HTH_3"/>
    <property type="match status" value="1"/>
</dbReference>
<dbReference type="CDD" id="cd00093">
    <property type="entry name" value="HTH_XRE"/>
    <property type="match status" value="1"/>
</dbReference>
<dbReference type="Gene3D" id="2.60.120.10">
    <property type="entry name" value="Jelly Rolls"/>
    <property type="match status" value="1"/>
</dbReference>
<dbReference type="Pfam" id="PF07883">
    <property type="entry name" value="Cupin_2"/>
    <property type="match status" value="1"/>
</dbReference>
<dbReference type="InterPro" id="IPR010982">
    <property type="entry name" value="Lambda_DNA-bd_dom_sf"/>
</dbReference>
<dbReference type="InterPro" id="IPR013096">
    <property type="entry name" value="Cupin_2"/>
</dbReference>
<dbReference type="AlphaFoldDB" id="A0A327ZAL1"/>
<keyword evidence="4" id="KW-1185">Reference proteome</keyword>
<dbReference type="InterPro" id="IPR001387">
    <property type="entry name" value="Cro/C1-type_HTH"/>
</dbReference>
<dbReference type="Proteomes" id="UP000249341">
    <property type="component" value="Unassembled WGS sequence"/>
</dbReference>
<organism evidence="3 4">
    <name type="scientific">Actinoplanes lutulentus</name>
    <dbReference type="NCBI Taxonomy" id="1287878"/>
    <lineage>
        <taxon>Bacteria</taxon>
        <taxon>Bacillati</taxon>
        <taxon>Actinomycetota</taxon>
        <taxon>Actinomycetes</taxon>
        <taxon>Micromonosporales</taxon>
        <taxon>Micromonosporaceae</taxon>
        <taxon>Actinoplanes</taxon>
    </lineage>
</organism>
<feature type="domain" description="HTH cro/C1-type" evidence="2">
    <location>
        <begin position="16"/>
        <end position="70"/>
    </location>
</feature>
<accession>A0A327ZAL1</accession>
<dbReference type="PROSITE" id="PS50943">
    <property type="entry name" value="HTH_CROC1"/>
    <property type="match status" value="1"/>
</dbReference>
<dbReference type="InterPro" id="IPR011051">
    <property type="entry name" value="RmlC_Cupin_sf"/>
</dbReference>
<dbReference type="CDD" id="cd02209">
    <property type="entry name" value="cupin_XRE_C"/>
    <property type="match status" value="1"/>
</dbReference>
<dbReference type="SMART" id="SM00530">
    <property type="entry name" value="HTH_XRE"/>
    <property type="match status" value="1"/>
</dbReference>
<dbReference type="SUPFAM" id="SSF47413">
    <property type="entry name" value="lambda repressor-like DNA-binding domains"/>
    <property type="match status" value="1"/>
</dbReference>
<dbReference type="GO" id="GO:0003677">
    <property type="term" value="F:DNA binding"/>
    <property type="evidence" value="ECO:0007669"/>
    <property type="project" value="UniProtKB-KW"/>
</dbReference>
<proteinExistence type="predicted"/>